<sequence>MTDAALWKSLHIACLLRRLQAREPCSGEEEAEHYYANCTGVSAPVSLTGDNVCVLASCIFMKAKQPPPHPISLTRGFCSGV</sequence>
<reference evidence="2 3" key="1">
    <citation type="journal article" date="2023" name="Mol. Biol. Evol.">
        <title>Genomics of Secondarily Temperate Adaptation in the Only Non-Antarctic Icefish.</title>
        <authorList>
            <person name="Rivera-Colon A.G."/>
            <person name="Rayamajhi N."/>
            <person name="Minhas B.F."/>
            <person name="Madrigal G."/>
            <person name="Bilyk K.T."/>
            <person name="Yoon V."/>
            <person name="Hune M."/>
            <person name="Gregory S."/>
            <person name="Cheng C.H.C."/>
            <person name="Catchen J.M."/>
        </authorList>
    </citation>
    <scope>NUCLEOTIDE SEQUENCE [LARGE SCALE GENOMIC DNA]</scope>
    <source>
        <strain evidence="2">JC2023a</strain>
    </source>
</reference>
<accession>A0AAN8BA39</accession>
<protein>
    <recommendedName>
        <fullName evidence="4">Secreted protein</fullName>
    </recommendedName>
</protein>
<evidence type="ECO:0000256" key="1">
    <source>
        <dbReference type="SAM" id="SignalP"/>
    </source>
</evidence>
<evidence type="ECO:0008006" key="4">
    <source>
        <dbReference type="Google" id="ProtNLM"/>
    </source>
</evidence>
<dbReference type="Proteomes" id="UP001335648">
    <property type="component" value="Unassembled WGS sequence"/>
</dbReference>
<organism evidence="2 3">
    <name type="scientific">Champsocephalus esox</name>
    <name type="common">pike icefish</name>
    <dbReference type="NCBI Taxonomy" id="159716"/>
    <lineage>
        <taxon>Eukaryota</taxon>
        <taxon>Metazoa</taxon>
        <taxon>Chordata</taxon>
        <taxon>Craniata</taxon>
        <taxon>Vertebrata</taxon>
        <taxon>Euteleostomi</taxon>
        <taxon>Actinopterygii</taxon>
        <taxon>Neopterygii</taxon>
        <taxon>Teleostei</taxon>
        <taxon>Neoteleostei</taxon>
        <taxon>Acanthomorphata</taxon>
        <taxon>Eupercaria</taxon>
        <taxon>Perciformes</taxon>
        <taxon>Notothenioidei</taxon>
        <taxon>Channichthyidae</taxon>
        <taxon>Champsocephalus</taxon>
    </lineage>
</organism>
<feature type="signal peptide" evidence="1">
    <location>
        <begin position="1"/>
        <end position="21"/>
    </location>
</feature>
<comment type="caution">
    <text evidence="2">The sequence shown here is derived from an EMBL/GenBank/DDBJ whole genome shotgun (WGS) entry which is preliminary data.</text>
</comment>
<evidence type="ECO:0000313" key="3">
    <source>
        <dbReference type="Proteomes" id="UP001335648"/>
    </source>
</evidence>
<keyword evidence="3" id="KW-1185">Reference proteome</keyword>
<name>A0AAN8BA39_9TELE</name>
<gene>
    <name evidence="2" type="ORF">CesoFtcFv8_021619</name>
</gene>
<keyword evidence="1" id="KW-0732">Signal</keyword>
<dbReference type="AlphaFoldDB" id="A0AAN8BA39"/>
<proteinExistence type="predicted"/>
<evidence type="ECO:0000313" key="2">
    <source>
        <dbReference type="EMBL" id="KAK5880740.1"/>
    </source>
</evidence>
<dbReference type="EMBL" id="JAULUE010002063">
    <property type="protein sequence ID" value="KAK5880740.1"/>
    <property type="molecule type" value="Genomic_DNA"/>
</dbReference>
<feature type="chain" id="PRO_5043039171" description="Secreted protein" evidence="1">
    <location>
        <begin position="22"/>
        <end position="81"/>
    </location>
</feature>